<comment type="cofactor">
    <cofactor evidence="1">
        <name>Fe cation</name>
        <dbReference type="ChEBI" id="CHEBI:24875"/>
    </cofactor>
</comment>
<dbReference type="Gene3D" id="2.60.120.330">
    <property type="entry name" value="B-lactam Antibiotic, Isopenicillin N Synthase, Chain"/>
    <property type="match status" value="1"/>
</dbReference>
<organism evidence="14 15">
    <name type="scientific">Cicer arietinum</name>
    <name type="common">Chickpea</name>
    <name type="synonym">Garbanzo</name>
    <dbReference type="NCBI Taxonomy" id="3827"/>
    <lineage>
        <taxon>Eukaryota</taxon>
        <taxon>Viridiplantae</taxon>
        <taxon>Streptophyta</taxon>
        <taxon>Embryophyta</taxon>
        <taxon>Tracheophyta</taxon>
        <taxon>Spermatophyta</taxon>
        <taxon>Magnoliopsida</taxon>
        <taxon>eudicotyledons</taxon>
        <taxon>Gunneridae</taxon>
        <taxon>Pentapetalae</taxon>
        <taxon>rosids</taxon>
        <taxon>fabids</taxon>
        <taxon>Fabales</taxon>
        <taxon>Fabaceae</taxon>
        <taxon>Papilionoideae</taxon>
        <taxon>50 kb inversion clade</taxon>
        <taxon>NPAAA clade</taxon>
        <taxon>Hologalegina</taxon>
        <taxon>IRL clade</taxon>
        <taxon>Cicereae</taxon>
        <taxon>Cicer</taxon>
    </lineage>
</organism>
<dbReference type="OrthoDB" id="288590at2759"/>
<reference evidence="14" key="1">
    <citation type="journal article" date="2013" name="Nat. Biotechnol.">
        <title>Draft genome sequence of chickpea (Cicer arietinum) provides a resource for trait improvement.</title>
        <authorList>
            <person name="Varshney R.K."/>
            <person name="Song C."/>
            <person name="Saxena R.K."/>
            <person name="Azam S."/>
            <person name="Yu S."/>
            <person name="Sharpe A.G."/>
            <person name="Cannon S."/>
            <person name="Baek J."/>
            <person name="Rosen B.D."/>
            <person name="Tar'an B."/>
            <person name="Millan T."/>
            <person name="Zhang X."/>
            <person name="Ramsay L.D."/>
            <person name="Iwata A."/>
            <person name="Wang Y."/>
            <person name="Nelson W."/>
            <person name="Farmer A.D."/>
            <person name="Gaur P.M."/>
            <person name="Soderlund C."/>
            <person name="Penmetsa R.V."/>
            <person name="Xu C."/>
            <person name="Bharti A.K."/>
            <person name="He W."/>
            <person name="Winter P."/>
            <person name="Zhao S."/>
            <person name="Hane J.K."/>
            <person name="Carrasquilla-Garcia N."/>
            <person name="Condie J.A."/>
            <person name="Upadhyaya H.D."/>
            <person name="Luo M.C."/>
            <person name="Thudi M."/>
            <person name="Gowda C.L."/>
            <person name="Singh N.P."/>
            <person name="Lichtenzveig J."/>
            <person name="Gali K.K."/>
            <person name="Rubio J."/>
            <person name="Nadarajan N."/>
            <person name="Dolezel J."/>
            <person name="Bansal K.C."/>
            <person name="Xu X."/>
            <person name="Edwards D."/>
            <person name="Zhang G."/>
            <person name="Kahl G."/>
            <person name="Gil J."/>
            <person name="Singh K.B."/>
            <person name="Datta S.K."/>
            <person name="Jackson S.A."/>
            <person name="Wang J."/>
            <person name="Cook D.R."/>
        </authorList>
    </citation>
    <scope>NUCLEOTIDE SEQUENCE [LARGE SCALE GENOMIC DNA]</scope>
    <source>
        <strain evidence="14">cv. CDC Frontier</strain>
    </source>
</reference>
<comment type="function">
    <text evidence="9">Catalyzes the 2-beta-hydroxylation of several biologically active gibberellins, leading to the homeostatic regulation of their endogenous level. Catabolism of gibberellins (GAs) plays a central role in plant development. Converts GA9/GA20 to GA51/GA29 and GA4/GA1 to GA34/GA8.</text>
</comment>
<dbReference type="eggNOG" id="KOG0143">
    <property type="taxonomic scope" value="Eukaryota"/>
</dbReference>
<evidence type="ECO:0000313" key="14">
    <source>
        <dbReference type="Proteomes" id="UP000087171"/>
    </source>
</evidence>
<dbReference type="PANTHER" id="PTHR47990">
    <property type="entry name" value="2-OXOGLUTARATE (2OG) AND FE(II)-DEPENDENT OXYGENASE SUPERFAMILY PROTEIN-RELATED"/>
    <property type="match status" value="1"/>
</dbReference>
<evidence type="ECO:0000256" key="3">
    <source>
        <dbReference type="ARBA" id="ARBA00022723"/>
    </source>
</evidence>
<evidence type="ECO:0000256" key="12">
    <source>
        <dbReference type="RuleBase" id="RU003682"/>
    </source>
</evidence>
<dbReference type="GO" id="GO:0046872">
    <property type="term" value="F:metal ion binding"/>
    <property type="evidence" value="ECO:0007669"/>
    <property type="project" value="UniProtKB-KW"/>
</dbReference>
<dbReference type="InterPro" id="IPR044861">
    <property type="entry name" value="IPNS-like_FE2OG_OXY"/>
</dbReference>
<evidence type="ECO:0000256" key="7">
    <source>
        <dbReference type="ARBA" id="ARBA00037909"/>
    </source>
</evidence>
<evidence type="ECO:0000256" key="5">
    <source>
        <dbReference type="ARBA" id="ARBA00023002"/>
    </source>
</evidence>
<evidence type="ECO:0000259" key="13">
    <source>
        <dbReference type="PROSITE" id="PS51471"/>
    </source>
</evidence>
<evidence type="ECO:0000313" key="15">
    <source>
        <dbReference type="RefSeq" id="XP_004486022.1"/>
    </source>
</evidence>
<keyword evidence="14" id="KW-1185">Reference proteome</keyword>
<dbReference type="EC" id="1.14.11.13" evidence="11"/>
<proteinExistence type="inferred from homology"/>
<dbReference type="AlphaFoldDB" id="A0A1S2XCW8"/>
<dbReference type="PRINTS" id="PR00682">
    <property type="entry name" value="IPNSYNTHASE"/>
</dbReference>
<keyword evidence="5 12" id="KW-0560">Oxidoreductase</keyword>
<sequence>MVVLSKPTLNNFSLVKSIKPTTTTTLSNGIPVVDLTDPEAKTLIVKACKEVGFFKVVNHGVPLELMSNLENEALRFFTKPQTEKDRAGPPDPFGYGSKRIGSNGDVGWVEYILLNTNPHVFSSKSISIFRENRLNLRCAVEDYIEAMKKMCCMVLELMAEGLGIERKNELSRLLKDEKSDCCFRMNHYPPCPEVQLRNVVGFGEHTDPQIISVLRSNSTSGLQICLSDGTWLSVPPDHTSFFINVGDTLQVLTNGRFKSVKHRVMADTTKSRLSMIYFGGPPLSEKIVPLPSLMLKKEESLYKEFTWCEYKKAMYNSRLADNRLGPFEIKSYAK</sequence>
<dbReference type="InterPro" id="IPR005123">
    <property type="entry name" value="Oxoglu/Fe-dep_dioxygenase_dom"/>
</dbReference>
<dbReference type="InterPro" id="IPR026992">
    <property type="entry name" value="DIOX_N"/>
</dbReference>
<gene>
    <name evidence="15" type="primary">LOC101513626</name>
</gene>
<comment type="similarity">
    <text evidence="10">Belongs to the iron/ascorbate-dependent oxidoreductase family. GA2OX subfamily.</text>
</comment>
<comment type="catalytic activity">
    <reaction evidence="8">
        <text>gibberellin A1 + 2-oxoglutarate + O2 = gibberellin A8 + succinate + CO2</text>
        <dbReference type="Rhea" id="RHEA:15005"/>
        <dbReference type="ChEBI" id="CHEBI:15379"/>
        <dbReference type="ChEBI" id="CHEBI:16526"/>
        <dbReference type="ChEBI" id="CHEBI:16810"/>
        <dbReference type="ChEBI" id="CHEBI:30031"/>
        <dbReference type="ChEBI" id="CHEBI:58524"/>
        <dbReference type="ChEBI" id="CHEBI:58594"/>
        <dbReference type="EC" id="1.14.11.13"/>
    </reaction>
</comment>
<evidence type="ECO:0000256" key="2">
    <source>
        <dbReference type="ARBA" id="ARBA00004972"/>
    </source>
</evidence>
<dbReference type="PROSITE" id="PS51471">
    <property type="entry name" value="FE2OG_OXY"/>
    <property type="match status" value="1"/>
</dbReference>
<dbReference type="STRING" id="3827.A0A1S2XCW8"/>
<dbReference type="Pfam" id="PF14226">
    <property type="entry name" value="DIOX_N"/>
    <property type="match status" value="1"/>
</dbReference>
<reference evidence="15" key="2">
    <citation type="submission" date="2025-08" db="UniProtKB">
        <authorList>
            <consortium name="RefSeq"/>
        </authorList>
    </citation>
    <scope>IDENTIFICATION</scope>
    <source>
        <tissue evidence="15">Etiolated seedlings</tissue>
    </source>
</reference>
<dbReference type="Proteomes" id="UP000087171">
    <property type="component" value="Chromosome Ca1"/>
</dbReference>
<keyword evidence="4" id="KW-0223">Dioxygenase</keyword>
<dbReference type="RefSeq" id="XP_004486022.1">
    <property type="nucleotide sequence ID" value="XM_004485965.3"/>
</dbReference>
<dbReference type="InterPro" id="IPR050231">
    <property type="entry name" value="Iron_ascorbate_oxido_reductase"/>
</dbReference>
<dbReference type="InterPro" id="IPR027443">
    <property type="entry name" value="IPNS-like_sf"/>
</dbReference>
<evidence type="ECO:0000256" key="1">
    <source>
        <dbReference type="ARBA" id="ARBA00001962"/>
    </source>
</evidence>
<keyword evidence="3 12" id="KW-0479">Metal-binding</keyword>
<dbReference type="KEGG" id="cam:101513626"/>
<keyword evidence="6 12" id="KW-0408">Iron</keyword>
<evidence type="ECO:0000256" key="11">
    <source>
        <dbReference type="ARBA" id="ARBA00066708"/>
    </source>
</evidence>
<evidence type="ECO:0000256" key="10">
    <source>
        <dbReference type="ARBA" id="ARBA00061282"/>
    </source>
</evidence>
<dbReference type="FunFam" id="2.60.120.330:FF:000014">
    <property type="entry name" value="Gibberellin 2-beta-dioxygenase 1"/>
    <property type="match status" value="1"/>
</dbReference>
<dbReference type="GO" id="GO:0045543">
    <property type="term" value="F:gibberellin 2-beta-dioxygenase activity"/>
    <property type="evidence" value="ECO:0007669"/>
    <property type="project" value="UniProtKB-EC"/>
</dbReference>
<evidence type="ECO:0000256" key="6">
    <source>
        <dbReference type="ARBA" id="ARBA00023004"/>
    </source>
</evidence>
<comment type="pathway">
    <text evidence="2">Hormone biosynthesis.</text>
</comment>
<dbReference type="SUPFAM" id="SSF51197">
    <property type="entry name" value="Clavaminate synthase-like"/>
    <property type="match status" value="1"/>
</dbReference>
<evidence type="ECO:0000256" key="9">
    <source>
        <dbReference type="ARBA" id="ARBA00055835"/>
    </source>
</evidence>
<dbReference type="PaxDb" id="3827-XP_004486022.1"/>
<protein>
    <recommendedName>
        <fullName evidence="11">gibberellin 2beta-dioxygenase</fullName>
        <ecNumber evidence="11">1.14.11.13</ecNumber>
    </recommendedName>
</protein>
<accession>A0A1S2XCW8</accession>
<comment type="pathway">
    <text evidence="7">Plant hormone biosynthesis; gibberellin biosynthesis.</text>
</comment>
<dbReference type="Pfam" id="PF03171">
    <property type="entry name" value="2OG-FeII_Oxy"/>
    <property type="match status" value="1"/>
</dbReference>
<dbReference type="GeneID" id="101513626"/>
<evidence type="ECO:0000256" key="4">
    <source>
        <dbReference type="ARBA" id="ARBA00022964"/>
    </source>
</evidence>
<evidence type="ECO:0000256" key="8">
    <source>
        <dbReference type="ARBA" id="ARBA00052204"/>
    </source>
</evidence>
<name>A0A1S2XCW8_CICAR</name>
<feature type="domain" description="Fe2OG dioxygenase" evidence="13">
    <location>
        <begin position="178"/>
        <end position="281"/>
    </location>
</feature>